<feature type="compositionally biased region" description="Acidic residues" evidence="1">
    <location>
        <begin position="47"/>
        <end position="63"/>
    </location>
</feature>
<gene>
    <name evidence="2" type="ORF">S03H2_15355</name>
</gene>
<feature type="compositionally biased region" description="Basic and acidic residues" evidence="1">
    <location>
        <begin position="65"/>
        <end position="76"/>
    </location>
</feature>
<sequence>MEIKGWEEVDQDIWNTLPLQLRATVTFSDPYKVLYIAESAGLNKLDEIDDERTEPTDAEEGVEGDSGRAEDSEAQH</sequence>
<comment type="caution">
    <text evidence="2">The sequence shown here is derived from an EMBL/GenBank/DDBJ whole genome shotgun (WGS) entry which is preliminary data.</text>
</comment>
<proteinExistence type="predicted"/>
<reference evidence="2" key="1">
    <citation type="journal article" date="2014" name="Front. Microbiol.">
        <title>High frequency of phylogenetically diverse reductive dehalogenase-homologous genes in deep subseafloor sedimentary metagenomes.</title>
        <authorList>
            <person name="Kawai M."/>
            <person name="Futagami T."/>
            <person name="Toyoda A."/>
            <person name="Takaki Y."/>
            <person name="Nishi S."/>
            <person name="Hori S."/>
            <person name="Arai W."/>
            <person name="Tsubouchi T."/>
            <person name="Morono Y."/>
            <person name="Uchiyama I."/>
            <person name="Ito T."/>
            <person name="Fujiyama A."/>
            <person name="Inagaki F."/>
            <person name="Takami H."/>
        </authorList>
    </citation>
    <scope>NUCLEOTIDE SEQUENCE</scope>
    <source>
        <strain evidence="2">Expedition CK06-06</strain>
    </source>
</reference>
<protein>
    <submittedName>
        <fullName evidence="2">Uncharacterized protein</fullName>
    </submittedName>
</protein>
<dbReference type="AlphaFoldDB" id="X1FKC2"/>
<accession>X1FKC2</accession>
<organism evidence="2">
    <name type="scientific">marine sediment metagenome</name>
    <dbReference type="NCBI Taxonomy" id="412755"/>
    <lineage>
        <taxon>unclassified sequences</taxon>
        <taxon>metagenomes</taxon>
        <taxon>ecological metagenomes</taxon>
    </lineage>
</organism>
<evidence type="ECO:0000256" key="1">
    <source>
        <dbReference type="SAM" id="MobiDB-lite"/>
    </source>
</evidence>
<evidence type="ECO:0000313" key="2">
    <source>
        <dbReference type="EMBL" id="GAH32950.1"/>
    </source>
</evidence>
<dbReference type="EMBL" id="BARU01007803">
    <property type="protein sequence ID" value="GAH32950.1"/>
    <property type="molecule type" value="Genomic_DNA"/>
</dbReference>
<name>X1FKC2_9ZZZZ</name>
<feature type="region of interest" description="Disordered" evidence="1">
    <location>
        <begin position="44"/>
        <end position="76"/>
    </location>
</feature>